<name>A0A1Q9D9U9_SYMMI</name>
<dbReference type="EMBL" id="LSRX01000643">
    <property type="protein sequence ID" value="OLP91927.1"/>
    <property type="molecule type" value="Genomic_DNA"/>
</dbReference>
<accession>A0A1Q9D9U9</accession>
<proteinExistence type="predicted"/>
<comment type="caution">
    <text evidence="1">The sequence shown here is derived from an EMBL/GenBank/DDBJ whole genome shotgun (WGS) entry which is preliminary data.</text>
</comment>
<sequence>MPVRFRNETLEQSPAGSGIDWQEALLDWDADRILSVLPLLTREQLRYNGAEDGIFCSVGLGACLNASSSSLGLPALGAHPLEPHFRSLGGPQQRLLRLLDPEGRLEVQGL</sequence>
<dbReference type="Proteomes" id="UP000186817">
    <property type="component" value="Unassembled WGS sequence"/>
</dbReference>
<protein>
    <submittedName>
        <fullName evidence="1">Uncharacterized protein</fullName>
    </submittedName>
</protein>
<evidence type="ECO:0000313" key="1">
    <source>
        <dbReference type="EMBL" id="OLP91927.1"/>
    </source>
</evidence>
<keyword evidence="2" id="KW-1185">Reference proteome</keyword>
<evidence type="ECO:0000313" key="2">
    <source>
        <dbReference type="Proteomes" id="UP000186817"/>
    </source>
</evidence>
<organism evidence="1 2">
    <name type="scientific">Symbiodinium microadriaticum</name>
    <name type="common">Dinoflagellate</name>
    <name type="synonym">Zooxanthella microadriatica</name>
    <dbReference type="NCBI Taxonomy" id="2951"/>
    <lineage>
        <taxon>Eukaryota</taxon>
        <taxon>Sar</taxon>
        <taxon>Alveolata</taxon>
        <taxon>Dinophyceae</taxon>
        <taxon>Suessiales</taxon>
        <taxon>Symbiodiniaceae</taxon>
        <taxon>Symbiodinium</taxon>
    </lineage>
</organism>
<dbReference type="AlphaFoldDB" id="A0A1Q9D9U9"/>
<gene>
    <name evidence="1" type="ORF">AK812_SmicGene26321</name>
</gene>
<reference evidence="1 2" key="1">
    <citation type="submission" date="2016-02" db="EMBL/GenBank/DDBJ databases">
        <title>Genome analysis of coral dinoflagellate symbionts highlights evolutionary adaptations to a symbiotic lifestyle.</title>
        <authorList>
            <person name="Aranda M."/>
            <person name="Li Y."/>
            <person name="Liew Y.J."/>
            <person name="Baumgarten S."/>
            <person name="Simakov O."/>
            <person name="Wilson M."/>
            <person name="Piel J."/>
            <person name="Ashoor H."/>
            <person name="Bougouffa S."/>
            <person name="Bajic V.B."/>
            <person name="Ryu T."/>
            <person name="Ravasi T."/>
            <person name="Bayer T."/>
            <person name="Micklem G."/>
            <person name="Kim H."/>
            <person name="Bhak J."/>
            <person name="Lajeunesse T.C."/>
            <person name="Voolstra C.R."/>
        </authorList>
    </citation>
    <scope>NUCLEOTIDE SEQUENCE [LARGE SCALE GENOMIC DNA]</scope>
    <source>
        <strain evidence="1 2">CCMP2467</strain>
    </source>
</reference>